<accession>A0ABD1FCZ4</accession>
<evidence type="ECO:0000313" key="2">
    <source>
        <dbReference type="EMBL" id="KAL1517139.1"/>
    </source>
</evidence>
<dbReference type="Proteomes" id="UP001566132">
    <property type="component" value="Unassembled WGS sequence"/>
</dbReference>
<reference evidence="2 3" key="1">
    <citation type="submission" date="2024-05" db="EMBL/GenBank/DDBJ databases">
        <title>Genetic variation in Jamaican populations of the coffee berry borer (Hypothenemus hampei).</title>
        <authorList>
            <person name="Errbii M."/>
            <person name="Myrie A."/>
        </authorList>
    </citation>
    <scope>NUCLEOTIDE SEQUENCE [LARGE SCALE GENOMIC DNA]</scope>
    <source>
        <strain evidence="2">JA-Hopewell-2020-01-JO</strain>
        <tissue evidence="2">Whole body</tissue>
    </source>
</reference>
<proteinExistence type="predicted"/>
<evidence type="ECO:0000256" key="1">
    <source>
        <dbReference type="SAM" id="SignalP"/>
    </source>
</evidence>
<evidence type="ECO:0000313" key="3">
    <source>
        <dbReference type="Proteomes" id="UP001566132"/>
    </source>
</evidence>
<comment type="caution">
    <text evidence="2">The sequence shown here is derived from an EMBL/GenBank/DDBJ whole genome shotgun (WGS) entry which is preliminary data.</text>
</comment>
<protein>
    <submittedName>
        <fullName evidence="2">Uncharacterized protein</fullName>
    </submittedName>
</protein>
<keyword evidence="1" id="KW-0732">Signal</keyword>
<name>A0ABD1FCZ4_HYPHA</name>
<dbReference type="EMBL" id="JBDJPC010000001">
    <property type="protein sequence ID" value="KAL1517139.1"/>
    <property type="molecule type" value="Genomic_DNA"/>
</dbReference>
<organism evidence="2 3">
    <name type="scientific">Hypothenemus hampei</name>
    <name type="common">Coffee berry borer</name>
    <dbReference type="NCBI Taxonomy" id="57062"/>
    <lineage>
        <taxon>Eukaryota</taxon>
        <taxon>Metazoa</taxon>
        <taxon>Ecdysozoa</taxon>
        <taxon>Arthropoda</taxon>
        <taxon>Hexapoda</taxon>
        <taxon>Insecta</taxon>
        <taxon>Pterygota</taxon>
        <taxon>Neoptera</taxon>
        <taxon>Endopterygota</taxon>
        <taxon>Coleoptera</taxon>
        <taxon>Polyphaga</taxon>
        <taxon>Cucujiformia</taxon>
        <taxon>Curculionidae</taxon>
        <taxon>Scolytinae</taxon>
        <taxon>Hypothenemus</taxon>
    </lineage>
</organism>
<sequence>MYNHNFRKLKLPVKVYQALLVILLSLQQCTGSDSPLLCFNPVWKTQVFSVGSGGFVYANNKHQILSNKSGSHLYKISTTLKVKMRHAPYEEYRHAFYLFDIETRTFLCWKNINNGAMSAMSYEEVKKRNLWDQCKFYDTIPTDERYQQTHVVLQLAEHPNMTMQFDKKGRNVSFKRIQKCKEKLKNTMNTMKAKRRHLKRCRANNIFLLYYSAESGENCCGEAYRVLCKDKTFFMPELKEKCVLARSCDRKL</sequence>
<dbReference type="AlphaFoldDB" id="A0ABD1FCZ4"/>
<feature type="signal peptide" evidence="1">
    <location>
        <begin position="1"/>
        <end position="31"/>
    </location>
</feature>
<keyword evidence="3" id="KW-1185">Reference proteome</keyword>
<feature type="chain" id="PRO_5044852970" evidence="1">
    <location>
        <begin position="32"/>
        <end position="252"/>
    </location>
</feature>
<gene>
    <name evidence="2" type="ORF">ABEB36_000945</name>
</gene>